<dbReference type="EMBL" id="CP003322">
    <property type="protein sequence ID" value="AFC46110.1"/>
    <property type="molecule type" value="Genomic_DNA"/>
</dbReference>
<dbReference type="Pfam" id="PF16525">
    <property type="entry name" value="MHB"/>
    <property type="match status" value="1"/>
</dbReference>
<name>H8II97_MYCIA</name>
<dbReference type="InterPro" id="IPR032407">
    <property type="entry name" value="MHB"/>
</dbReference>
<dbReference type="eggNOG" id="ENOG5031M5S">
    <property type="taxonomic scope" value="Bacteria"/>
</dbReference>
<protein>
    <recommendedName>
        <fullName evidence="2">Haemophore haem-binding domain-containing protein</fullName>
    </recommendedName>
</protein>
<dbReference type="InterPro" id="IPR038378">
    <property type="entry name" value="MHB_sf"/>
</dbReference>
<sequence length="194" mass="19113">MAVRANCEEFSMTTGSAGRRGKILAGLIAAAAPGAALAVLAGPPATGANDPCAASEVARTIGSVSKSMGDYLDSHPETNQTMTSMLQQQAGPQSLSGLKSYFDANPKVAGDMTSIAQPLTSLSLQCKLPISIPQMMGMMQQAQGAAGALPALPGNPPGASPLGGTGAPPAAPQPAPLPAGTNPLSGPPRGNTVG</sequence>
<dbReference type="PATRIC" id="fig|487521.10.peg.4897"/>
<organism evidence="3 4">
    <name type="scientific">Mycobacterium intracellulare (strain ATCC 13950 / DSM 43223 / JCM 6384 / NCTC 13025 / 3600)</name>
    <dbReference type="NCBI Taxonomy" id="487521"/>
    <lineage>
        <taxon>Bacteria</taxon>
        <taxon>Bacillati</taxon>
        <taxon>Actinomycetota</taxon>
        <taxon>Actinomycetes</taxon>
        <taxon>Mycobacteriales</taxon>
        <taxon>Mycobacteriaceae</taxon>
        <taxon>Mycobacterium</taxon>
        <taxon>Mycobacterium avium complex (MAC)</taxon>
    </lineage>
</organism>
<evidence type="ECO:0000313" key="4">
    <source>
        <dbReference type="Proteomes" id="UP000008004"/>
    </source>
</evidence>
<feature type="region of interest" description="Disordered" evidence="1">
    <location>
        <begin position="147"/>
        <end position="194"/>
    </location>
</feature>
<proteinExistence type="predicted"/>
<dbReference type="Gene3D" id="1.20.20.20">
    <property type="entry name" value="Haemophore, haem-binding domain"/>
    <property type="match status" value="1"/>
</dbReference>
<dbReference type="InterPro" id="IPR030937">
    <property type="entry name" value="Hemophore_Rv0203"/>
</dbReference>
<evidence type="ECO:0000256" key="1">
    <source>
        <dbReference type="SAM" id="MobiDB-lite"/>
    </source>
</evidence>
<dbReference type="NCBIfam" id="TIGR04529">
    <property type="entry name" value="MTB_hemophore"/>
    <property type="match status" value="1"/>
</dbReference>
<dbReference type="Proteomes" id="UP000008004">
    <property type="component" value="Chromosome"/>
</dbReference>
<dbReference type="AlphaFoldDB" id="H8II97"/>
<evidence type="ECO:0000313" key="3">
    <source>
        <dbReference type="EMBL" id="AFC46110.1"/>
    </source>
</evidence>
<accession>H8II97</accession>
<feature type="domain" description="Haemophore haem-binding" evidence="2">
    <location>
        <begin position="50"/>
        <end position="127"/>
    </location>
</feature>
<dbReference type="HOGENOM" id="CLU_127621_0_0_11"/>
<evidence type="ECO:0000259" key="2">
    <source>
        <dbReference type="Pfam" id="PF16525"/>
    </source>
</evidence>
<dbReference type="GO" id="GO:0015886">
    <property type="term" value="P:heme transport"/>
    <property type="evidence" value="ECO:0007669"/>
    <property type="project" value="InterPro"/>
</dbReference>
<dbReference type="NCBIfam" id="TIGR04530">
    <property type="entry name" value="hemophoreRv0203"/>
    <property type="match status" value="1"/>
</dbReference>
<gene>
    <name evidence="3" type="ordered locus">OCU_48910</name>
</gene>
<reference evidence="3 4" key="1">
    <citation type="journal article" date="2012" name="J. Bacteriol.">
        <title>Complete genome sequence of Mycobacterium intracellulare strain ATCC 13950T.</title>
        <authorList>
            <person name="Kim B.J."/>
            <person name="Choi B.S."/>
            <person name="Lim J.S."/>
            <person name="Choi I.Y."/>
            <person name="Lee J.H."/>
            <person name="Chun J."/>
            <person name="Kook Y.H."/>
            <person name="Kim B.J."/>
        </authorList>
    </citation>
    <scope>NUCLEOTIDE SEQUENCE [LARGE SCALE GENOMIC DNA]</scope>
    <source>
        <strain evidence="4">ATCC 13950 / DSM 43223 / JCM 6384 / NCTC 13025 / 3600</strain>
    </source>
</reference>
<dbReference type="KEGG" id="mia:OCU_48910"/>
<dbReference type="GO" id="GO:0020037">
    <property type="term" value="F:heme binding"/>
    <property type="evidence" value="ECO:0007669"/>
    <property type="project" value="InterPro"/>
</dbReference>